<name>A0A8S1J150_9CHLO</name>
<dbReference type="InterPro" id="IPR009249">
    <property type="entry name" value="Ferredoxin-dep_bilin_Rdtase"/>
</dbReference>
<dbReference type="Pfam" id="PF05996">
    <property type="entry name" value="Fe_bilin_red"/>
    <property type="match status" value="1"/>
</dbReference>
<proteinExistence type="predicted"/>
<dbReference type="AlphaFoldDB" id="A0A8S1J150"/>
<dbReference type="Gene3D" id="3.40.1500.20">
    <property type="match status" value="1"/>
</dbReference>
<gene>
    <name evidence="1" type="ORF">OSTQU699_LOCUS6261</name>
</gene>
<dbReference type="GO" id="GO:0016636">
    <property type="term" value="F:oxidoreductase activity, acting on the CH-CH group of donors, iron-sulfur protein as acceptor"/>
    <property type="evidence" value="ECO:0007669"/>
    <property type="project" value="InterPro"/>
</dbReference>
<evidence type="ECO:0000313" key="1">
    <source>
        <dbReference type="EMBL" id="CAD7700902.1"/>
    </source>
</evidence>
<evidence type="ECO:0000313" key="2">
    <source>
        <dbReference type="Proteomes" id="UP000708148"/>
    </source>
</evidence>
<protein>
    <submittedName>
        <fullName evidence="1">Uncharacterized protein</fullName>
    </submittedName>
</protein>
<keyword evidence="2" id="KW-1185">Reference proteome</keyword>
<dbReference type="Proteomes" id="UP000708148">
    <property type="component" value="Unassembled WGS sequence"/>
</dbReference>
<dbReference type="GO" id="GO:0050897">
    <property type="term" value="F:cobalt ion binding"/>
    <property type="evidence" value="ECO:0007669"/>
    <property type="project" value="InterPro"/>
</dbReference>
<sequence length="299" mass="33756">MKPLHFCSMKDRRMFKQCFGPFHWPCSSGNLISAAFGVCRVRYGRVTVLDAGSRAQLCCGAVYPDCVTDAPPLVFDVIFLDDRWLFTMDFVPLFAGPEYEASYIAPLKDVRALHQRIMVPLPDAFYSGNRWISTGLMFASSNMFSKDGTRASDFAEGVVSSFSDGLEQYVCAVSRAAQEKERWRLDEDALGAQMSHIAWLWKHTHPSHALLQKYVGEGWTRLVKDVLWRDTHGLDRWGARATDDDPSYHEVYSDELSAAGGDVPLANRRLKSLGLSPLEYIYVKPDPTMLDINKDLEPE</sequence>
<organism evidence="1 2">
    <name type="scientific">Ostreobium quekettii</name>
    <dbReference type="NCBI Taxonomy" id="121088"/>
    <lineage>
        <taxon>Eukaryota</taxon>
        <taxon>Viridiplantae</taxon>
        <taxon>Chlorophyta</taxon>
        <taxon>core chlorophytes</taxon>
        <taxon>Ulvophyceae</taxon>
        <taxon>TCBD clade</taxon>
        <taxon>Bryopsidales</taxon>
        <taxon>Ostreobineae</taxon>
        <taxon>Ostreobiaceae</taxon>
        <taxon>Ostreobium</taxon>
    </lineage>
</organism>
<dbReference type="EMBL" id="CAJHUC010001377">
    <property type="protein sequence ID" value="CAD7700902.1"/>
    <property type="molecule type" value="Genomic_DNA"/>
</dbReference>
<dbReference type="OrthoDB" id="10568799at2759"/>
<reference evidence="1" key="1">
    <citation type="submission" date="2020-12" db="EMBL/GenBank/DDBJ databases">
        <authorList>
            <person name="Iha C."/>
        </authorList>
    </citation>
    <scope>NUCLEOTIDE SEQUENCE</scope>
</reference>
<dbReference type="GO" id="GO:0010024">
    <property type="term" value="P:phytochromobilin biosynthetic process"/>
    <property type="evidence" value="ECO:0007669"/>
    <property type="project" value="InterPro"/>
</dbReference>
<accession>A0A8S1J150</accession>
<comment type="caution">
    <text evidence="1">The sequence shown here is derived from an EMBL/GenBank/DDBJ whole genome shotgun (WGS) entry which is preliminary data.</text>
</comment>